<evidence type="ECO:0000256" key="9">
    <source>
        <dbReference type="ARBA" id="ARBA00029447"/>
    </source>
</evidence>
<keyword evidence="2" id="KW-1003">Cell membrane</keyword>
<dbReference type="Gene3D" id="3.30.450.20">
    <property type="entry name" value="PAS domain"/>
    <property type="match status" value="1"/>
</dbReference>
<comment type="subcellular location">
    <subcellularLocation>
        <location evidence="1">Cell inner membrane</location>
        <topology evidence="1">Multi-pass membrane protein</topology>
    </subcellularLocation>
</comment>
<keyword evidence="6 11" id="KW-1133">Transmembrane helix</keyword>
<evidence type="ECO:0000259" key="12">
    <source>
        <dbReference type="PROSITE" id="PS50111"/>
    </source>
</evidence>
<dbReference type="Gene3D" id="1.10.287.950">
    <property type="entry name" value="Methyl-accepting chemotaxis protein"/>
    <property type="match status" value="1"/>
</dbReference>
<dbReference type="GO" id="GO:0007165">
    <property type="term" value="P:signal transduction"/>
    <property type="evidence" value="ECO:0007669"/>
    <property type="project" value="UniProtKB-KW"/>
</dbReference>
<dbReference type="AlphaFoldDB" id="A0A9X2WIK3"/>
<reference evidence="15" key="2">
    <citation type="submission" date="2022-08" db="EMBL/GenBank/DDBJ databases">
        <authorList>
            <person name="Dong C."/>
        </authorList>
    </citation>
    <scope>NUCLEOTIDE SEQUENCE</scope>
    <source>
        <strain evidence="15">59MF3M-4</strain>
    </source>
</reference>
<evidence type="ECO:0000256" key="11">
    <source>
        <dbReference type="SAM" id="Phobius"/>
    </source>
</evidence>
<evidence type="ECO:0000256" key="6">
    <source>
        <dbReference type="ARBA" id="ARBA00022989"/>
    </source>
</evidence>
<dbReference type="GO" id="GO:0006935">
    <property type="term" value="P:chemotaxis"/>
    <property type="evidence" value="ECO:0007669"/>
    <property type="project" value="UniProtKB-KW"/>
</dbReference>
<evidence type="ECO:0000313" key="16">
    <source>
        <dbReference type="Proteomes" id="UP001147830"/>
    </source>
</evidence>
<evidence type="ECO:0000256" key="2">
    <source>
        <dbReference type="ARBA" id="ARBA00022475"/>
    </source>
</evidence>
<comment type="similarity">
    <text evidence="9">Belongs to the methyl-accepting chemotaxis (MCP) protein family.</text>
</comment>
<dbReference type="PANTHER" id="PTHR32089">
    <property type="entry name" value="METHYL-ACCEPTING CHEMOTAXIS PROTEIN MCPB"/>
    <property type="match status" value="1"/>
</dbReference>
<reference evidence="15" key="1">
    <citation type="journal article" date="2022" name="Front. Microbiol.">
        <title>Genome-based taxonomic rearrangement of Oceanobacter-related bacteria including the description of Thalassolituus hydrocarbonoclasticus sp. nov. and Thalassolituus pacificus sp. nov. and emended description of the genus Thalassolituus.</title>
        <authorList>
            <person name="Dong C."/>
            <person name="Wei L."/>
            <person name="Wang J."/>
            <person name="Lai Q."/>
            <person name="Huang Z."/>
            <person name="Shao Z."/>
        </authorList>
    </citation>
    <scope>NUCLEOTIDE SEQUENCE</scope>
    <source>
        <strain evidence="15">59MF3M-4</strain>
    </source>
</reference>
<evidence type="ECO:0000256" key="5">
    <source>
        <dbReference type="ARBA" id="ARBA00022692"/>
    </source>
</evidence>
<dbReference type="Pfam" id="PF00015">
    <property type="entry name" value="MCPsignal"/>
    <property type="match status" value="1"/>
</dbReference>
<dbReference type="PANTHER" id="PTHR32089:SF119">
    <property type="entry name" value="METHYL-ACCEPTING CHEMOTAXIS PROTEIN CTPL"/>
    <property type="match status" value="1"/>
</dbReference>
<evidence type="ECO:0000259" key="13">
    <source>
        <dbReference type="PROSITE" id="PS50192"/>
    </source>
</evidence>
<organism evidence="15 16">
    <name type="scientific">Thalassolituus pacificus</name>
    <dbReference type="NCBI Taxonomy" id="2975440"/>
    <lineage>
        <taxon>Bacteria</taxon>
        <taxon>Pseudomonadati</taxon>
        <taxon>Pseudomonadota</taxon>
        <taxon>Gammaproteobacteria</taxon>
        <taxon>Oceanospirillales</taxon>
        <taxon>Oceanospirillaceae</taxon>
        <taxon>Thalassolituus</taxon>
    </lineage>
</organism>
<keyword evidence="3" id="KW-0145">Chemotaxis</keyword>
<keyword evidence="8 10" id="KW-0807">Transducer</keyword>
<evidence type="ECO:0000256" key="10">
    <source>
        <dbReference type="PROSITE-ProRule" id="PRU00284"/>
    </source>
</evidence>
<dbReference type="InterPro" id="IPR000727">
    <property type="entry name" value="T_SNARE_dom"/>
</dbReference>
<dbReference type="CDD" id="cd12912">
    <property type="entry name" value="PDC2_MCP_like"/>
    <property type="match status" value="1"/>
</dbReference>
<feature type="domain" description="HAMP" evidence="14">
    <location>
        <begin position="316"/>
        <end position="370"/>
    </location>
</feature>
<dbReference type="InterPro" id="IPR003660">
    <property type="entry name" value="HAMP_dom"/>
</dbReference>
<dbReference type="SUPFAM" id="SSF58104">
    <property type="entry name" value="Methyl-accepting chemotaxis protein (MCP) signaling domain"/>
    <property type="match status" value="1"/>
</dbReference>
<dbReference type="InterPro" id="IPR033479">
    <property type="entry name" value="dCache_1"/>
</dbReference>
<dbReference type="GO" id="GO:0005886">
    <property type="term" value="C:plasma membrane"/>
    <property type="evidence" value="ECO:0007669"/>
    <property type="project" value="UniProtKB-SubCell"/>
</dbReference>
<dbReference type="RefSeq" id="WP_260977959.1">
    <property type="nucleotide sequence ID" value="NZ_JAOANI010000032.1"/>
</dbReference>
<sequence length="647" mass="70104">MLIRTRLTLALLSAVIIPLLIITILVVLELRSSALNSFETRSSAEIRHIDTAFSLYLNGLAEDAAFLASTQALKALDESVSDYRGAAKPTFAQRSGSVEADAYALMDDFGKARPDLAYVFLGLSSGGYIQWPGSDLGKYDPRQRPWYIAAQADPGKPVRAAAYEDVNTGAPLLDYLHTFTTDSGLQGVVGVDVTLSKLTDMVKQVQFGKDGYLILVEETGTVLADSGNKTNNFKNIKELGEAYQQFFAREGLFETELNGQRWFATAYTSPALGWKFIGVIPADEVFAVATKVRNTILLISLVLLGIFAVLAYWISNLIAKPIGAVTRGLEEVASGEGDLTRRLRVLSSDESGQMANAFNRFITMIHSLVSDINEGAADVKNQALAAQAISDQLAGISDQQSNSIEQVSTAFNEMVATSNEVAKNCSETAIAADQSQHHVEDGRQFIQKTTNAVTALEKVIEDSNQAMSTLAEESRNITTILDTIRGIAEQTNLLALNAAIEAARAGEQGRGFAVVADEVRTLAGRTAESTEEIDQMITSLINRTSEVSGKLASSLDHSRETAETTEQTRAVFESIEESVSRIRDMATQIAAAAEEQHLVAEEINQNIIRINTEATNANDSSRQLKENSDSLGNLSHDLSALVSRFRV</sequence>
<name>A0A9X2WIK3_9GAMM</name>
<dbReference type="CDD" id="cd06225">
    <property type="entry name" value="HAMP"/>
    <property type="match status" value="1"/>
</dbReference>
<feature type="domain" description="Methyl-accepting transducer" evidence="12">
    <location>
        <begin position="375"/>
        <end position="611"/>
    </location>
</feature>
<dbReference type="SMART" id="SM00283">
    <property type="entry name" value="MA"/>
    <property type="match status" value="1"/>
</dbReference>
<keyword evidence="16" id="KW-1185">Reference proteome</keyword>
<comment type="caution">
    <text evidence="15">The sequence shown here is derived from an EMBL/GenBank/DDBJ whole genome shotgun (WGS) entry which is preliminary data.</text>
</comment>
<gene>
    <name evidence="15" type="ORF">NYR02_19090</name>
</gene>
<evidence type="ECO:0000256" key="3">
    <source>
        <dbReference type="ARBA" id="ARBA00022500"/>
    </source>
</evidence>
<dbReference type="Pfam" id="PF02743">
    <property type="entry name" value="dCache_1"/>
    <property type="match status" value="1"/>
</dbReference>
<dbReference type="PROSITE" id="PS50111">
    <property type="entry name" value="CHEMOTAXIS_TRANSDUC_2"/>
    <property type="match status" value="1"/>
</dbReference>
<evidence type="ECO:0000313" key="15">
    <source>
        <dbReference type="EMBL" id="MCT7361131.1"/>
    </source>
</evidence>
<feature type="transmembrane region" description="Helical" evidence="11">
    <location>
        <begin position="6"/>
        <end position="28"/>
    </location>
</feature>
<keyword evidence="7 11" id="KW-0472">Membrane</keyword>
<evidence type="ECO:0000256" key="7">
    <source>
        <dbReference type="ARBA" id="ARBA00023136"/>
    </source>
</evidence>
<proteinExistence type="inferred from homology"/>
<dbReference type="FunFam" id="1.10.287.950:FF:000001">
    <property type="entry name" value="Methyl-accepting chemotaxis sensory transducer"/>
    <property type="match status" value="1"/>
</dbReference>
<keyword evidence="4" id="KW-0997">Cell inner membrane</keyword>
<evidence type="ECO:0000259" key="14">
    <source>
        <dbReference type="PROSITE" id="PS50885"/>
    </source>
</evidence>
<dbReference type="SMART" id="SM00304">
    <property type="entry name" value="HAMP"/>
    <property type="match status" value="1"/>
</dbReference>
<feature type="domain" description="T-SNARE coiled-coil homology" evidence="13">
    <location>
        <begin position="562"/>
        <end position="624"/>
    </location>
</feature>
<dbReference type="EMBL" id="JAOANI010000032">
    <property type="protein sequence ID" value="MCT7361131.1"/>
    <property type="molecule type" value="Genomic_DNA"/>
</dbReference>
<evidence type="ECO:0000256" key="8">
    <source>
        <dbReference type="ARBA" id="ARBA00023224"/>
    </source>
</evidence>
<protein>
    <submittedName>
        <fullName evidence="15">Methyl-accepting chemotaxis protein</fullName>
    </submittedName>
</protein>
<feature type="transmembrane region" description="Helical" evidence="11">
    <location>
        <begin position="296"/>
        <end position="314"/>
    </location>
</feature>
<accession>A0A9X2WIK3</accession>
<dbReference type="Pfam" id="PF00672">
    <property type="entry name" value="HAMP"/>
    <property type="match status" value="1"/>
</dbReference>
<dbReference type="CDD" id="cd11386">
    <property type="entry name" value="MCP_signal"/>
    <property type="match status" value="1"/>
</dbReference>
<dbReference type="InterPro" id="IPR004089">
    <property type="entry name" value="MCPsignal_dom"/>
</dbReference>
<evidence type="ECO:0000256" key="1">
    <source>
        <dbReference type="ARBA" id="ARBA00004429"/>
    </source>
</evidence>
<dbReference type="PROSITE" id="PS50192">
    <property type="entry name" value="T_SNARE"/>
    <property type="match status" value="1"/>
</dbReference>
<keyword evidence="5 11" id="KW-0812">Transmembrane</keyword>
<dbReference type="Proteomes" id="UP001147830">
    <property type="component" value="Unassembled WGS sequence"/>
</dbReference>
<evidence type="ECO:0000256" key="4">
    <source>
        <dbReference type="ARBA" id="ARBA00022519"/>
    </source>
</evidence>
<dbReference type="PROSITE" id="PS50885">
    <property type="entry name" value="HAMP"/>
    <property type="match status" value="1"/>
</dbReference>